<gene>
    <name evidence="1" type="ORF">S01H1_58028</name>
</gene>
<comment type="caution">
    <text evidence="1">The sequence shown here is derived from an EMBL/GenBank/DDBJ whole genome shotgun (WGS) entry which is preliminary data.</text>
</comment>
<evidence type="ECO:0000313" key="1">
    <source>
        <dbReference type="EMBL" id="GAG16362.1"/>
    </source>
</evidence>
<dbReference type="AlphaFoldDB" id="X0VZ42"/>
<dbReference type="EMBL" id="BARS01037879">
    <property type="protein sequence ID" value="GAG16362.1"/>
    <property type="molecule type" value="Genomic_DNA"/>
</dbReference>
<proteinExistence type="predicted"/>
<feature type="non-terminal residue" evidence="1">
    <location>
        <position position="69"/>
    </location>
</feature>
<protein>
    <submittedName>
        <fullName evidence="1">Uncharacterized protein</fullName>
    </submittedName>
</protein>
<accession>X0VZ42</accession>
<reference evidence="1" key="1">
    <citation type="journal article" date="2014" name="Front. Microbiol.">
        <title>High frequency of phylogenetically diverse reductive dehalogenase-homologous genes in deep subseafloor sedimentary metagenomes.</title>
        <authorList>
            <person name="Kawai M."/>
            <person name="Futagami T."/>
            <person name="Toyoda A."/>
            <person name="Takaki Y."/>
            <person name="Nishi S."/>
            <person name="Hori S."/>
            <person name="Arai W."/>
            <person name="Tsubouchi T."/>
            <person name="Morono Y."/>
            <person name="Uchiyama I."/>
            <person name="Ito T."/>
            <person name="Fujiyama A."/>
            <person name="Inagaki F."/>
            <person name="Takami H."/>
        </authorList>
    </citation>
    <scope>NUCLEOTIDE SEQUENCE</scope>
    <source>
        <strain evidence="1">Expedition CK06-06</strain>
    </source>
</reference>
<organism evidence="1">
    <name type="scientific">marine sediment metagenome</name>
    <dbReference type="NCBI Taxonomy" id="412755"/>
    <lineage>
        <taxon>unclassified sequences</taxon>
        <taxon>metagenomes</taxon>
        <taxon>ecological metagenomes</taxon>
    </lineage>
</organism>
<name>X0VZ42_9ZZZZ</name>
<sequence length="69" mass="7326">MESNGNLLPPRRGTACLARARTFGRGTACLARARTFGHGTACLARVRTFGHGTARLGAGRRNARPNTCD</sequence>